<dbReference type="Pfam" id="PF05278">
    <property type="entry name" value="PEARLI-4"/>
    <property type="match status" value="1"/>
</dbReference>
<dbReference type="Proteomes" id="UP001642260">
    <property type="component" value="Unassembled WGS sequence"/>
</dbReference>
<organism evidence="3 4">
    <name type="scientific">Eruca vesicaria subsp. sativa</name>
    <name type="common">Garden rocket</name>
    <name type="synonym">Eruca sativa</name>
    <dbReference type="NCBI Taxonomy" id="29727"/>
    <lineage>
        <taxon>Eukaryota</taxon>
        <taxon>Viridiplantae</taxon>
        <taxon>Streptophyta</taxon>
        <taxon>Embryophyta</taxon>
        <taxon>Tracheophyta</taxon>
        <taxon>Spermatophyta</taxon>
        <taxon>Magnoliopsida</taxon>
        <taxon>eudicotyledons</taxon>
        <taxon>Gunneridae</taxon>
        <taxon>Pentapetalae</taxon>
        <taxon>rosids</taxon>
        <taxon>malvids</taxon>
        <taxon>Brassicales</taxon>
        <taxon>Brassicaceae</taxon>
        <taxon>Brassiceae</taxon>
        <taxon>Eruca</taxon>
    </lineage>
</organism>
<evidence type="ECO:0000256" key="2">
    <source>
        <dbReference type="SAM" id="MobiDB-lite"/>
    </source>
</evidence>
<dbReference type="InterPro" id="IPR007942">
    <property type="entry name" value="PLipase-like"/>
</dbReference>
<accession>A0ABC8LAJ2</accession>
<name>A0ABC8LAJ2_ERUVS</name>
<dbReference type="PANTHER" id="PTHR35358">
    <property type="entry name" value="OS06G0711100 PROTEIN"/>
    <property type="match status" value="1"/>
</dbReference>
<dbReference type="PANTHER" id="PTHR35358:SF16">
    <property type="entry name" value="PHOSPHOLIPASE-LIKE PROTEIN (PEARLI 4) FAMILY PROTEIN"/>
    <property type="match status" value="1"/>
</dbReference>
<protein>
    <recommendedName>
        <fullName evidence="5">Phospholipase-like protein (PEARLI 4) family protein</fullName>
    </recommendedName>
</protein>
<comment type="caution">
    <text evidence="3">The sequence shown here is derived from an EMBL/GenBank/DDBJ whole genome shotgun (WGS) entry which is preliminary data.</text>
</comment>
<dbReference type="EMBL" id="CAKOAT010486265">
    <property type="protein sequence ID" value="CAH8380027.1"/>
    <property type="molecule type" value="Genomic_DNA"/>
</dbReference>
<gene>
    <name evidence="3" type="ORF">ERUC_LOCUS33059</name>
</gene>
<keyword evidence="4" id="KW-1185">Reference proteome</keyword>
<dbReference type="AlphaFoldDB" id="A0ABC8LAJ2"/>
<sequence>MDFNQQAHPDCIYSANPFHECASACLERIAQGHVIKKSPKKQGSKILSFSGSFGRKKKETHSQPPSPLSARPNQNGGGVFGNANNTPRVHRSVPPPVAVKNKKVSDSDKSFSSSSSGDPDDFYKHKPEMKLSQIMPFSPKPGKQEQDVNKTEACTETTLFNLLSSPIQHEKESSDDYNDDDDNINEIGVELDLESVMSDTFVSVGKYKVRSGSSPILTGIIEKHGDIAQDCKLESDSMRSRYLECLCSLMQELRSTPVGQLTKVKVKEMLAVLKDLESVNIEVAWLRTVLEEFAQSQEDAENEKEMQEELVKAKREELEAQEVDLVRLEEEVAKARLGIEETRAVVVEMERERSRMEKMGFKIEKFKGKAFIDELL</sequence>
<evidence type="ECO:0000313" key="4">
    <source>
        <dbReference type="Proteomes" id="UP001642260"/>
    </source>
</evidence>
<proteinExistence type="predicted"/>
<keyword evidence="1" id="KW-0175">Coiled coil</keyword>
<feature type="region of interest" description="Disordered" evidence="2">
    <location>
        <begin position="36"/>
        <end position="125"/>
    </location>
</feature>
<evidence type="ECO:0008006" key="5">
    <source>
        <dbReference type="Google" id="ProtNLM"/>
    </source>
</evidence>
<reference evidence="3 4" key="1">
    <citation type="submission" date="2022-03" db="EMBL/GenBank/DDBJ databases">
        <authorList>
            <person name="Macdonald S."/>
            <person name="Ahmed S."/>
            <person name="Newling K."/>
        </authorList>
    </citation>
    <scope>NUCLEOTIDE SEQUENCE [LARGE SCALE GENOMIC DNA]</scope>
</reference>
<feature type="coiled-coil region" evidence="1">
    <location>
        <begin position="290"/>
        <end position="359"/>
    </location>
</feature>
<evidence type="ECO:0000313" key="3">
    <source>
        <dbReference type="EMBL" id="CAH8380027.1"/>
    </source>
</evidence>
<evidence type="ECO:0000256" key="1">
    <source>
        <dbReference type="SAM" id="Coils"/>
    </source>
</evidence>